<dbReference type="InterPro" id="IPR017911">
    <property type="entry name" value="MacB-like_ATP-bd"/>
</dbReference>
<keyword evidence="4 6" id="KW-0067">ATP-binding</keyword>
<dbReference type="InterPro" id="IPR003593">
    <property type="entry name" value="AAA+_ATPase"/>
</dbReference>
<dbReference type="PATRIC" id="fig|83552.4.peg.1319"/>
<keyword evidence="2" id="KW-0813">Transport</keyword>
<dbReference type="EC" id="3.6.3.-" evidence="6"/>
<dbReference type="InterPro" id="IPR015854">
    <property type="entry name" value="ABC_transpr_LolD-like"/>
</dbReference>
<evidence type="ECO:0000256" key="4">
    <source>
        <dbReference type="ARBA" id="ARBA00022840"/>
    </source>
</evidence>
<dbReference type="GO" id="GO:0022857">
    <property type="term" value="F:transmembrane transporter activity"/>
    <property type="evidence" value="ECO:0007669"/>
    <property type="project" value="TreeGrafter"/>
</dbReference>
<evidence type="ECO:0000256" key="3">
    <source>
        <dbReference type="ARBA" id="ARBA00022741"/>
    </source>
</evidence>
<dbReference type="SMART" id="SM00382">
    <property type="entry name" value="AAA"/>
    <property type="match status" value="1"/>
</dbReference>
<comment type="similarity">
    <text evidence="1">Belongs to the ABC transporter superfamily.</text>
</comment>
<dbReference type="InterPro" id="IPR027417">
    <property type="entry name" value="P-loop_NTPase"/>
</dbReference>
<proteinExistence type="inferred from homology"/>
<dbReference type="AlphaFoldDB" id="A0A0C1C967"/>
<dbReference type="PROSITE" id="PS50893">
    <property type="entry name" value="ABC_TRANSPORTER_2"/>
    <property type="match status" value="1"/>
</dbReference>
<dbReference type="InterPro" id="IPR003439">
    <property type="entry name" value="ABC_transporter-like_ATP-bd"/>
</dbReference>
<dbReference type="Gene3D" id="3.40.50.300">
    <property type="entry name" value="P-loop containing nucleotide triphosphate hydrolases"/>
    <property type="match status" value="1"/>
</dbReference>
<dbReference type="Pfam" id="PF00005">
    <property type="entry name" value="ABC_tran"/>
    <property type="match status" value="1"/>
</dbReference>
<evidence type="ECO:0000313" key="7">
    <source>
        <dbReference type="Proteomes" id="UP000031307"/>
    </source>
</evidence>
<protein>
    <submittedName>
        <fullName evidence="6">Lipoprotein-releasing system ATP-binding protein LolD</fullName>
        <ecNumber evidence="6">3.6.3.-</ecNumber>
    </submittedName>
</protein>
<keyword evidence="3" id="KW-0547">Nucleotide-binding</keyword>
<evidence type="ECO:0000256" key="1">
    <source>
        <dbReference type="ARBA" id="ARBA00005417"/>
    </source>
</evidence>
<dbReference type="PROSITE" id="PS00211">
    <property type="entry name" value="ABC_TRANSPORTER_1"/>
    <property type="match status" value="1"/>
</dbReference>
<dbReference type="Proteomes" id="UP000031307">
    <property type="component" value="Unassembled WGS sequence"/>
</dbReference>
<accession>A0A0C1C967</accession>
<dbReference type="EMBL" id="JSAM01000074">
    <property type="protein sequence ID" value="KIA77565.1"/>
    <property type="molecule type" value="Genomic_DNA"/>
</dbReference>
<gene>
    <name evidence="6" type="primary">lolD</name>
    <name evidence="6" type="ORF">DB43_GE00460</name>
</gene>
<keyword evidence="6" id="KW-0378">Hydrolase</keyword>
<sequence length="235" mass="26062">MNQPLLSSVVLRATKLVKSFYTPVKVPILRGVDFQVMQGESVAIMGRSGEGKSTLLQILGTLEKPCSGSIEILDQEVTSANQTFMRNRHLAFIFQSFHLLEDYSVLDNVLMPARIGRQSVKKGSVAYQHACDLLDYVGLSHRLHFDTKRLSGGEKQRVAIARALCNNPDIILADEPSGNLDKQTSVVIHDLLLEFAKERGKALIVVTHDHSLANLCDKQYMLQNGYLVAIPSMTL</sequence>
<dbReference type="GO" id="GO:0016887">
    <property type="term" value="F:ATP hydrolysis activity"/>
    <property type="evidence" value="ECO:0007669"/>
    <property type="project" value="InterPro"/>
</dbReference>
<dbReference type="CDD" id="cd03255">
    <property type="entry name" value="ABC_MJ0796_LolCDE_FtsE"/>
    <property type="match status" value="1"/>
</dbReference>
<keyword evidence="6" id="KW-0449">Lipoprotein</keyword>
<dbReference type="PANTHER" id="PTHR24220:SF689">
    <property type="entry name" value="LIPOPROTEIN-RELEASING SYSTEM ATP-BINDING PROTEIN LOLD"/>
    <property type="match status" value="1"/>
</dbReference>
<dbReference type="GO" id="GO:0005886">
    <property type="term" value="C:plasma membrane"/>
    <property type="evidence" value="ECO:0007669"/>
    <property type="project" value="TreeGrafter"/>
</dbReference>
<dbReference type="InterPro" id="IPR017871">
    <property type="entry name" value="ABC_transporter-like_CS"/>
</dbReference>
<dbReference type="GO" id="GO:0005524">
    <property type="term" value="F:ATP binding"/>
    <property type="evidence" value="ECO:0007669"/>
    <property type="project" value="UniProtKB-KW"/>
</dbReference>
<reference evidence="6 7" key="1">
    <citation type="journal article" date="2014" name="Mol. Biol. Evol.">
        <title>Massive expansion of Ubiquitination-related gene families within the Chlamydiae.</title>
        <authorList>
            <person name="Domman D."/>
            <person name="Collingro A."/>
            <person name="Lagkouvardos I."/>
            <person name="Gehre L."/>
            <person name="Weinmaier T."/>
            <person name="Rattei T."/>
            <person name="Subtil A."/>
            <person name="Horn M."/>
        </authorList>
    </citation>
    <scope>NUCLEOTIDE SEQUENCE [LARGE SCALE GENOMIC DNA]</scope>
    <source>
        <strain evidence="6 7">OEW1</strain>
    </source>
</reference>
<name>A0A0C1C967_9BACT</name>
<organism evidence="6 7">
    <name type="scientific">Parachlamydia acanthamoebae</name>
    <dbReference type="NCBI Taxonomy" id="83552"/>
    <lineage>
        <taxon>Bacteria</taxon>
        <taxon>Pseudomonadati</taxon>
        <taxon>Chlamydiota</taxon>
        <taxon>Chlamydiia</taxon>
        <taxon>Parachlamydiales</taxon>
        <taxon>Parachlamydiaceae</taxon>
        <taxon>Parachlamydia</taxon>
    </lineage>
</organism>
<evidence type="ECO:0000313" key="6">
    <source>
        <dbReference type="EMBL" id="KIA77565.1"/>
    </source>
</evidence>
<evidence type="ECO:0000256" key="2">
    <source>
        <dbReference type="ARBA" id="ARBA00022448"/>
    </source>
</evidence>
<dbReference type="RefSeq" id="WP_006341257.1">
    <property type="nucleotide sequence ID" value="NZ_BAWW01000008.1"/>
</dbReference>
<evidence type="ECO:0000259" key="5">
    <source>
        <dbReference type="PROSITE" id="PS50893"/>
    </source>
</evidence>
<dbReference type="PANTHER" id="PTHR24220">
    <property type="entry name" value="IMPORT ATP-BINDING PROTEIN"/>
    <property type="match status" value="1"/>
</dbReference>
<comment type="caution">
    <text evidence="6">The sequence shown here is derived from an EMBL/GenBank/DDBJ whole genome shotgun (WGS) entry which is preliminary data.</text>
</comment>
<feature type="domain" description="ABC transporter" evidence="5">
    <location>
        <begin position="11"/>
        <end position="235"/>
    </location>
</feature>
<dbReference type="SUPFAM" id="SSF52540">
    <property type="entry name" value="P-loop containing nucleoside triphosphate hydrolases"/>
    <property type="match status" value="1"/>
</dbReference>